<reference evidence="1 2" key="1">
    <citation type="submission" date="2017-06" db="EMBL/GenBank/DDBJ databases">
        <title>Streptomyces albireticuli Genome sequencing and assembly.</title>
        <authorList>
            <person name="Wang Y."/>
            <person name="Du B."/>
            <person name="Ding Y."/>
            <person name="Liu H."/>
            <person name="Hou Q."/>
            <person name="Liu K."/>
            <person name="Yao L."/>
            <person name="Wang C."/>
        </authorList>
    </citation>
    <scope>NUCLEOTIDE SEQUENCE [LARGE SCALE GENOMIC DNA]</scope>
    <source>
        <strain evidence="1 2">MDJK11</strain>
    </source>
</reference>
<dbReference type="AlphaFoldDB" id="A0A1Z2LBR5"/>
<gene>
    <name evidence="1" type="ORF">SMD11_6168</name>
</gene>
<dbReference type="Proteomes" id="UP000195755">
    <property type="component" value="Chromosome"/>
</dbReference>
<organism evidence="1 2">
    <name type="scientific">Streptomyces albireticuli</name>
    <dbReference type="NCBI Taxonomy" id="1940"/>
    <lineage>
        <taxon>Bacteria</taxon>
        <taxon>Bacillati</taxon>
        <taxon>Actinomycetota</taxon>
        <taxon>Actinomycetes</taxon>
        <taxon>Kitasatosporales</taxon>
        <taxon>Streptomycetaceae</taxon>
        <taxon>Streptomyces</taxon>
    </lineage>
</organism>
<evidence type="ECO:0000313" key="1">
    <source>
        <dbReference type="EMBL" id="ARZ71744.1"/>
    </source>
</evidence>
<accession>A0A1Z2LBR5</accession>
<dbReference type="EMBL" id="CP021744">
    <property type="protein sequence ID" value="ARZ71744.1"/>
    <property type="molecule type" value="Genomic_DNA"/>
</dbReference>
<evidence type="ECO:0000313" key="2">
    <source>
        <dbReference type="Proteomes" id="UP000195755"/>
    </source>
</evidence>
<protein>
    <submittedName>
        <fullName evidence="1">Uncharacterized protein</fullName>
    </submittedName>
</protein>
<sequence>MLKAGLHATGTWSGGEGVIGVYEVTREEPAALQCW</sequence>
<proteinExistence type="predicted"/>
<dbReference type="KEGG" id="salj:SMD11_6168"/>
<name>A0A1Z2LBR5_9ACTN</name>